<keyword evidence="3" id="KW-1185">Reference proteome</keyword>
<dbReference type="STRING" id="253628.A0A0D2A0U1"/>
<dbReference type="AlphaFoldDB" id="A0A0D2A0U1"/>
<dbReference type="HOGENOM" id="CLU_037043_1_0_1"/>
<dbReference type="PANTHER" id="PTHR22504">
    <property type="entry name" value="REPRESSOR OF RNA POLYMERASE III TRANSCRIPTION MAF1"/>
    <property type="match status" value="1"/>
</dbReference>
<dbReference type="OrthoDB" id="277029at2759"/>
<evidence type="ECO:0000313" key="3">
    <source>
        <dbReference type="Proteomes" id="UP000053259"/>
    </source>
</evidence>
<evidence type="ECO:0000313" key="2">
    <source>
        <dbReference type="EMBL" id="KIW00283.1"/>
    </source>
</evidence>
<dbReference type="InterPro" id="IPR038564">
    <property type="entry name" value="Maf1_sf"/>
</dbReference>
<dbReference type="GeneID" id="27316146"/>
<accession>A0A0D2A0U1</accession>
<name>A0A0D2A0U1_9PEZI</name>
<feature type="compositionally biased region" description="Low complexity" evidence="1">
    <location>
        <begin position="326"/>
        <end position="337"/>
    </location>
</feature>
<proteinExistence type="predicted"/>
<dbReference type="Proteomes" id="UP000053259">
    <property type="component" value="Unassembled WGS sequence"/>
</dbReference>
<feature type="compositionally biased region" description="Acidic residues" evidence="1">
    <location>
        <begin position="312"/>
        <end position="323"/>
    </location>
</feature>
<dbReference type="InParanoid" id="A0A0D2A0U1"/>
<reference evidence="2 3" key="1">
    <citation type="submission" date="2015-01" db="EMBL/GenBank/DDBJ databases">
        <title>The Genome Sequence of Ochroconis gallopava CBS43764.</title>
        <authorList>
            <consortium name="The Broad Institute Genomics Platform"/>
            <person name="Cuomo C."/>
            <person name="de Hoog S."/>
            <person name="Gorbushina A."/>
            <person name="Stielow B."/>
            <person name="Teixiera M."/>
            <person name="Abouelleil A."/>
            <person name="Chapman S.B."/>
            <person name="Priest M."/>
            <person name="Young S.K."/>
            <person name="Wortman J."/>
            <person name="Nusbaum C."/>
            <person name="Birren B."/>
        </authorList>
    </citation>
    <scope>NUCLEOTIDE SEQUENCE [LARGE SCALE GENOMIC DNA]</scope>
    <source>
        <strain evidence="2 3">CBS 43764</strain>
    </source>
</reference>
<feature type="region of interest" description="Disordered" evidence="1">
    <location>
        <begin position="309"/>
        <end position="376"/>
    </location>
</feature>
<feature type="compositionally biased region" description="Basic residues" evidence="1">
    <location>
        <begin position="348"/>
        <end position="358"/>
    </location>
</feature>
<gene>
    <name evidence="2" type="ORF">PV09_08173</name>
</gene>
<feature type="region of interest" description="Disordered" evidence="1">
    <location>
        <begin position="241"/>
        <end position="263"/>
    </location>
</feature>
<dbReference type="Gene3D" id="3.40.1000.50">
    <property type="entry name" value="Repressor of RNA polymerase III transcription Maf1"/>
    <property type="match status" value="1"/>
</dbReference>
<dbReference type="FunCoup" id="A0A0D2A0U1">
    <property type="interactions" value="85"/>
</dbReference>
<organism evidence="2 3">
    <name type="scientific">Verruconis gallopava</name>
    <dbReference type="NCBI Taxonomy" id="253628"/>
    <lineage>
        <taxon>Eukaryota</taxon>
        <taxon>Fungi</taxon>
        <taxon>Dikarya</taxon>
        <taxon>Ascomycota</taxon>
        <taxon>Pezizomycotina</taxon>
        <taxon>Dothideomycetes</taxon>
        <taxon>Pleosporomycetidae</taxon>
        <taxon>Venturiales</taxon>
        <taxon>Sympoventuriaceae</taxon>
        <taxon>Verruconis</taxon>
    </lineage>
</organism>
<dbReference type="GO" id="GO:0000994">
    <property type="term" value="F:RNA polymerase III core binding"/>
    <property type="evidence" value="ECO:0007669"/>
    <property type="project" value="TreeGrafter"/>
</dbReference>
<dbReference type="Pfam" id="PF09174">
    <property type="entry name" value="Maf1"/>
    <property type="match status" value="1"/>
</dbReference>
<evidence type="ECO:0008006" key="4">
    <source>
        <dbReference type="Google" id="ProtNLM"/>
    </source>
</evidence>
<dbReference type="InterPro" id="IPR015257">
    <property type="entry name" value="Maf1"/>
</dbReference>
<dbReference type="VEuPathDB" id="FungiDB:PV09_08173"/>
<protein>
    <recommendedName>
        <fullName evidence="4">Repressor of RNA polymerase III transcription MAF1</fullName>
    </recommendedName>
</protein>
<dbReference type="RefSeq" id="XP_016210152.1">
    <property type="nucleotide sequence ID" value="XM_016362032.1"/>
</dbReference>
<dbReference type="EMBL" id="KN847565">
    <property type="protein sequence ID" value="KIW00283.1"/>
    <property type="molecule type" value="Genomic_DNA"/>
</dbReference>
<sequence length="376" mass="42908">MKYIPLPKFDLIDAALNFHRDGLDIEGSCDIFTIKMTKADKKLKRKIDDQIEHEHQQTLQMAASLSPPDAARFAKSANLTQASTFGNLIQPSNRRTYAYLIGTLNASHPDYDLSNVLRPQDFCRERDVQDAINEIDAKVLGQDKYYWQTGVVSSKSRTQWGYDKWLMIDEEMDLRDCEVYNFCPAENPFDGDGIPIWSLHYFFFNRAKKRVCYLQVRAIDPSYNQYYDDDDEADYGVYQMDSEEEDTATESESTNSKRARSNTDLGASKRARYWLGDRYLGRSSTSEDERPQVDLDQIRALVEYRRKHPEEFPEILDEEEEDTTDRTTSASPTPASSGEDSDAPGGKKTPKSPFKKAMKGSDARAMSADLSGSFDP</sequence>
<dbReference type="GO" id="GO:0016480">
    <property type="term" value="P:negative regulation of transcription by RNA polymerase III"/>
    <property type="evidence" value="ECO:0007669"/>
    <property type="project" value="InterPro"/>
</dbReference>
<dbReference type="GO" id="GO:0005634">
    <property type="term" value="C:nucleus"/>
    <property type="evidence" value="ECO:0007669"/>
    <property type="project" value="TreeGrafter"/>
</dbReference>
<evidence type="ECO:0000256" key="1">
    <source>
        <dbReference type="SAM" id="MobiDB-lite"/>
    </source>
</evidence>
<dbReference type="PANTHER" id="PTHR22504:SF0">
    <property type="entry name" value="REPRESSOR OF RNA POLYMERASE III TRANSCRIPTION MAF1 HOMOLOG"/>
    <property type="match status" value="1"/>
</dbReference>